<accession>A0A8S9XE14</accession>
<keyword evidence="3" id="KW-1185">Reference proteome</keyword>
<dbReference type="AlphaFoldDB" id="A0A8S9XE14"/>
<dbReference type="Gene3D" id="1.10.287.1490">
    <property type="match status" value="2"/>
</dbReference>
<dbReference type="PANTHER" id="PTHR18937">
    <property type="entry name" value="STRUCTURAL MAINTENANCE OF CHROMOSOMES SMC FAMILY MEMBER"/>
    <property type="match status" value="1"/>
</dbReference>
<evidence type="ECO:0000313" key="2">
    <source>
        <dbReference type="EMBL" id="KAF6205835.1"/>
    </source>
</evidence>
<feature type="coiled-coil region" evidence="1">
    <location>
        <begin position="127"/>
        <end position="589"/>
    </location>
</feature>
<comment type="caution">
    <text evidence="2">The sequence shown here is derived from an EMBL/GenBank/DDBJ whole genome shotgun (WGS) entry which is preliminary data.</text>
</comment>
<organism evidence="2 3">
    <name type="scientific">Apolygus lucorum</name>
    <name type="common">Small green plant bug</name>
    <name type="synonym">Lygocoris lucorum</name>
    <dbReference type="NCBI Taxonomy" id="248454"/>
    <lineage>
        <taxon>Eukaryota</taxon>
        <taxon>Metazoa</taxon>
        <taxon>Ecdysozoa</taxon>
        <taxon>Arthropoda</taxon>
        <taxon>Hexapoda</taxon>
        <taxon>Insecta</taxon>
        <taxon>Pterygota</taxon>
        <taxon>Neoptera</taxon>
        <taxon>Paraneoptera</taxon>
        <taxon>Hemiptera</taxon>
        <taxon>Heteroptera</taxon>
        <taxon>Panheteroptera</taxon>
        <taxon>Cimicomorpha</taxon>
        <taxon>Miridae</taxon>
        <taxon>Mirini</taxon>
        <taxon>Apolygus</taxon>
    </lineage>
</organism>
<evidence type="ECO:0000256" key="1">
    <source>
        <dbReference type="SAM" id="Coils"/>
    </source>
</evidence>
<dbReference type="EMBL" id="WIXP02000009">
    <property type="protein sequence ID" value="KAF6205835.1"/>
    <property type="molecule type" value="Genomic_DNA"/>
</dbReference>
<protein>
    <submittedName>
        <fullName evidence="2">Uncharacterized protein</fullName>
    </submittedName>
</protein>
<name>A0A8S9XE14_APOLU</name>
<reference evidence="2" key="1">
    <citation type="journal article" date="2021" name="Mol. Ecol. Resour.">
        <title>Apolygus lucorum genome provides insights into omnivorousness and mesophyll feeding.</title>
        <authorList>
            <person name="Liu Y."/>
            <person name="Liu H."/>
            <person name="Wang H."/>
            <person name="Huang T."/>
            <person name="Liu B."/>
            <person name="Yang B."/>
            <person name="Yin L."/>
            <person name="Li B."/>
            <person name="Zhang Y."/>
            <person name="Zhang S."/>
            <person name="Jiang F."/>
            <person name="Zhang X."/>
            <person name="Ren Y."/>
            <person name="Wang B."/>
            <person name="Wang S."/>
            <person name="Lu Y."/>
            <person name="Wu K."/>
            <person name="Fan W."/>
            <person name="Wang G."/>
        </authorList>
    </citation>
    <scope>NUCLEOTIDE SEQUENCE</scope>
    <source>
        <strain evidence="2">12Hb</strain>
    </source>
</reference>
<gene>
    <name evidence="2" type="ORF">GE061_020009</name>
</gene>
<evidence type="ECO:0000313" key="3">
    <source>
        <dbReference type="Proteomes" id="UP000466442"/>
    </source>
</evidence>
<sequence>MPSSIFCYQITSKRHQVRCQDEIFEAYRQIGSELKHSLRAFESNNVYLSNKLSHLLHEVDVLKRTREIQKNTLVDLQIRAEKLDQSKQTMIRECLLDKNAKLETLNKEFGGVWEDEQYVTETHDKIRNLLENDKSEMEDFYDKVRQEHANQIKFSDEYGQNIDNLFKVCYQKVKDAIEEERNVELELEEALQQCKNTFGLKEKYEFELQEKSSNLELIAKEVSVLNDRVSKCKEDLNAILEENSKLKDEVANSRSAHTAEQSKKLALIDDLEKEIADKTTDLNEMESKLSDAMQENKYLSEQMETAVNQVRSTSTDVSELNDQIEELNKKILAGKFNLKELEDQVFELRGIHKIEERISSRKVVVAEKLTAQNSAIEELENKLRELHGDLEKANTKQQELKSAEEEMTMRNESAKKEVDGLLEELGELQVSRFQSLERQLSELKSKSQTLKQQIEEMENRLNSASKEIAVLKEENVALDQELKEASVREEQATEKFKYFHKEQARLEAMKNTISQVKEELLKIKTSREFRVDVEQLKVEVQKVQREIDEKKHQHEAQKESIQESFKMTLGSLEKQMEKLQKASEEEMRSRQSWLERLHVSVPQLQQEIDSCKDDLLRTTRKNISMMRERLMVTNRLVESYRMLQAQSEKANGKDFTVVRLLGTIEEHLSSSFRGMIEYLQLAPVDLSSPSYFVYKRTLENFEGRFERISSESDKRLMELEVQAELKLAAFCLFGLRRYSAPSAASDSTTFSPASSSIRDF</sequence>
<proteinExistence type="predicted"/>
<dbReference type="Proteomes" id="UP000466442">
    <property type="component" value="Linkage Group LG9"/>
</dbReference>
<keyword evidence="1" id="KW-0175">Coiled coil</keyword>